<comment type="function">
    <text evidence="8">Part of the spliceosome which catalyzes two sequential transesterification reactions, first the excision of the non-coding intron from pre-mRNA and then the ligation of the coding exons to form the mature mRNA. Plays a role in stabilizing the structure of the spliceosome catalytic core and docking of the branch helix into the active site, producing 5'-exon and lariat intron-3'-intermediates.</text>
</comment>
<dbReference type="STRING" id="2018661.A0A2A2J8W3"/>
<evidence type="ECO:0000256" key="6">
    <source>
        <dbReference type="ARBA" id="ARBA00023187"/>
    </source>
</evidence>
<evidence type="ECO:0000313" key="11">
    <source>
        <dbReference type="Proteomes" id="UP000218231"/>
    </source>
</evidence>
<comment type="similarity">
    <text evidence="8">Belongs to the CWC16 family. YJU2 subfamily.</text>
</comment>
<gene>
    <name evidence="10" type="ORF">WR25_07920</name>
</gene>
<evidence type="ECO:0000256" key="9">
    <source>
        <dbReference type="SAM" id="MobiDB-lite"/>
    </source>
</evidence>
<evidence type="ECO:0000256" key="2">
    <source>
        <dbReference type="ARBA" id="ARBA00022664"/>
    </source>
</evidence>
<keyword evidence="3 8" id="KW-0479">Metal-binding</keyword>
<dbReference type="Proteomes" id="UP000218231">
    <property type="component" value="Unassembled WGS sequence"/>
</dbReference>
<evidence type="ECO:0000313" key="10">
    <source>
        <dbReference type="EMBL" id="PAV58075.1"/>
    </source>
</evidence>
<evidence type="ECO:0000256" key="4">
    <source>
        <dbReference type="ARBA" id="ARBA00022728"/>
    </source>
</evidence>
<dbReference type="EMBL" id="LIAE01010601">
    <property type="protein sequence ID" value="PAV58075.1"/>
    <property type="molecule type" value="Genomic_DNA"/>
</dbReference>
<feature type="binding site" evidence="8">
    <location>
        <position position="48"/>
    </location>
    <ligand>
        <name>Zn(2+)</name>
        <dbReference type="ChEBI" id="CHEBI:29105"/>
    </ligand>
</feature>
<feature type="binding site" evidence="8">
    <location>
        <position position="85"/>
    </location>
    <ligand>
        <name>Zn(2+)</name>
        <dbReference type="ChEBI" id="CHEBI:29105"/>
    </ligand>
</feature>
<dbReference type="PANTHER" id="PTHR12111:SF1">
    <property type="entry name" value="SPLICING FACTOR YJU2"/>
    <property type="match status" value="1"/>
</dbReference>
<feature type="compositionally biased region" description="Basic and acidic residues" evidence="9">
    <location>
        <begin position="201"/>
        <end position="216"/>
    </location>
</feature>
<evidence type="ECO:0000256" key="3">
    <source>
        <dbReference type="ARBA" id="ARBA00022723"/>
    </source>
</evidence>
<dbReference type="GO" id="GO:0046872">
    <property type="term" value="F:metal ion binding"/>
    <property type="evidence" value="ECO:0007669"/>
    <property type="project" value="UniProtKB-KW"/>
</dbReference>
<evidence type="ECO:0000256" key="1">
    <source>
        <dbReference type="ARBA" id="ARBA00004123"/>
    </source>
</evidence>
<evidence type="ECO:0000256" key="7">
    <source>
        <dbReference type="ARBA" id="ARBA00023242"/>
    </source>
</evidence>
<dbReference type="InterPro" id="IPR043701">
    <property type="entry name" value="Yju2"/>
</dbReference>
<keyword evidence="5 8" id="KW-0862">Zinc</keyword>
<feature type="region of interest" description="Disordered" evidence="9">
    <location>
        <begin position="201"/>
        <end position="343"/>
    </location>
</feature>
<accession>A0A2A2J8W3</accession>
<organism evidence="10 11">
    <name type="scientific">Diploscapter pachys</name>
    <dbReference type="NCBI Taxonomy" id="2018661"/>
    <lineage>
        <taxon>Eukaryota</taxon>
        <taxon>Metazoa</taxon>
        <taxon>Ecdysozoa</taxon>
        <taxon>Nematoda</taxon>
        <taxon>Chromadorea</taxon>
        <taxon>Rhabditida</taxon>
        <taxon>Rhabditina</taxon>
        <taxon>Rhabditomorpha</taxon>
        <taxon>Rhabditoidea</taxon>
        <taxon>Rhabditidae</taxon>
        <taxon>Diploscapter</taxon>
    </lineage>
</organism>
<feature type="compositionally biased region" description="Polar residues" evidence="9">
    <location>
        <begin position="317"/>
        <end position="327"/>
    </location>
</feature>
<feature type="compositionally biased region" description="Low complexity" evidence="9">
    <location>
        <begin position="306"/>
        <end position="316"/>
    </location>
</feature>
<reference evidence="10 11" key="1">
    <citation type="journal article" date="2017" name="Curr. Biol.">
        <title>Genome architecture and evolution of a unichromosomal asexual nematode.</title>
        <authorList>
            <person name="Fradin H."/>
            <person name="Zegar C."/>
            <person name="Gutwein M."/>
            <person name="Lucas J."/>
            <person name="Kovtun M."/>
            <person name="Corcoran D."/>
            <person name="Baugh L.R."/>
            <person name="Kiontke K."/>
            <person name="Gunsalus K."/>
            <person name="Fitch D.H."/>
            <person name="Piano F."/>
        </authorList>
    </citation>
    <scope>NUCLEOTIDE SEQUENCE [LARGE SCALE GENOMIC DNA]</scope>
    <source>
        <strain evidence="10">PF1309</strain>
    </source>
</reference>
<keyword evidence="2" id="KW-0507">mRNA processing</keyword>
<feature type="binding site" evidence="8">
    <location>
        <position position="45"/>
    </location>
    <ligand>
        <name>Zn(2+)</name>
        <dbReference type="ChEBI" id="CHEBI:29105"/>
    </ligand>
</feature>
<evidence type="ECO:0000256" key="5">
    <source>
        <dbReference type="ARBA" id="ARBA00022833"/>
    </source>
</evidence>
<comment type="subunit">
    <text evidence="8">Component of the spliceosome. Present in the activated B complex, the catalytically activated B* complex which catalyzes the branching, the catalytic step 1 C complex catalyzing the exon ligation, and the postcatalytic P complex containing the ligated exons (mRNA) and the excised lariat intron.</text>
</comment>
<dbReference type="PANTHER" id="PTHR12111">
    <property type="entry name" value="SPLICING FACTOR YJU2"/>
    <property type="match status" value="1"/>
</dbReference>
<dbReference type="Pfam" id="PF04502">
    <property type="entry name" value="Saf4_Yju2"/>
    <property type="match status" value="1"/>
</dbReference>
<dbReference type="OrthoDB" id="674963at2759"/>
<comment type="subcellular location">
    <subcellularLocation>
        <location evidence="1 8">Nucleus</location>
    </subcellularLocation>
</comment>
<sequence length="343" mass="39683">MTGTERKVFQKYYPPDFDPSKIPRAKGKRNRQFVQRVMTPFNMQCNTCKEYIYKGKKFNMRRETVEGETYLGLKLFRFYFRCPNCLAEITFKTDLQNCDYQNEHGATRLFEAVKLYQEAEKQKEDKEEEEKKDPMKMLEKRTKMSKAEMEALGELEDLQEVSRAKETFDVDGFIEEANMPIHERLARQEMEDEKEVMRLLHISRTEDGRIIKRVKEEEEDEDEKPGTSSTSKQRDWDRDIKTEPPDEGESQKPDVKPPTSSAKEPPPKRQINQKSLLSKMIIVKKKKTEVPEEDEQDGNKEKKEIPAAAEAKPSAKTNSTATAQPVSNGLLGLGAYGSDSDSE</sequence>
<feature type="compositionally biased region" description="Basic and acidic residues" evidence="9">
    <location>
        <begin position="232"/>
        <end position="255"/>
    </location>
</feature>
<keyword evidence="4 8" id="KW-0747">Spliceosome</keyword>
<keyword evidence="6" id="KW-0508">mRNA splicing</keyword>
<dbReference type="HAMAP" id="MF_03226">
    <property type="entry name" value="YJU2"/>
    <property type="match status" value="1"/>
</dbReference>
<dbReference type="AlphaFoldDB" id="A0A2A2J8W3"/>
<name>A0A2A2J8W3_9BILA</name>
<keyword evidence="7 8" id="KW-0539">Nucleus</keyword>
<protein>
    <recommendedName>
        <fullName evidence="8">Splicing factor YJU2</fullName>
    </recommendedName>
</protein>
<comment type="caution">
    <text evidence="10">The sequence shown here is derived from an EMBL/GenBank/DDBJ whole genome shotgun (WGS) entry which is preliminary data.</text>
</comment>
<dbReference type="GO" id="GO:0071006">
    <property type="term" value="C:U2-type catalytic step 1 spliceosome"/>
    <property type="evidence" value="ECO:0007669"/>
    <property type="project" value="UniProtKB-UniRule"/>
</dbReference>
<dbReference type="InterPro" id="IPR007590">
    <property type="entry name" value="Saf4/Yju2"/>
</dbReference>
<proteinExistence type="inferred from homology"/>
<evidence type="ECO:0000256" key="8">
    <source>
        <dbReference type="HAMAP-Rule" id="MF_03226"/>
    </source>
</evidence>
<keyword evidence="11" id="KW-1185">Reference proteome</keyword>
<dbReference type="GO" id="GO:0000349">
    <property type="term" value="P:generation of catalytic spliceosome for first transesterification step"/>
    <property type="evidence" value="ECO:0007669"/>
    <property type="project" value="UniProtKB-UniRule"/>
</dbReference>
<feature type="binding site" evidence="8">
    <location>
        <position position="82"/>
    </location>
    <ligand>
        <name>Zn(2+)</name>
        <dbReference type="ChEBI" id="CHEBI:29105"/>
    </ligand>
</feature>